<dbReference type="AlphaFoldDB" id="A0A6L2JIZ5"/>
<sequence length="71" mass="8362">MSILRSHSGWKTKHFRGMTLEEIREKFIHVWKQTKDFVPMASKEEGERVKRKGLKLEQGSAKRMKTSEDVS</sequence>
<organism evidence="2">
    <name type="scientific">Tanacetum cinerariifolium</name>
    <name type="common">Dalmatian daisy</name>
    <name type="synonym">Chrysanthemum cinerariifolium</name>
    <dbReference type="NCBI Taxonomy" id="118510"/>
    <lineage>
        <taxon>Eukaryota</taxon>
        <taxon>Viridiplantae</taxon>
        <taxon>Streptophyta</taxon>
        <taxon>Embryophyta</taxon>
        <taxon>Tracheophyta</taxon>
        <taxon>Spermatophyta</taxon>
        <taxon>Magnoliopsida</taxon>
        <taxon>eudicotyledons</taxon>
        <taxon>Gunneridae</taxon>
        <taxon>Pentapetalae</taxon>
        <taxon>asterids</taxon>
        <taxon>campanulids</taxon>
        <taxon>Asterales</taxon>
        <taxon>Asteraceae</taxon>
        <taxon>Asteroideae</taxon>
        <taxon>Anthemideae</taxon>
        <taxon>Anthemidinae</taxon>
        <taxon>Tanacetum</taxon>
    </lineage>
</organism>
<dbReference type="EMBL" id="BKCJ010000864">
    <property type="protein sequence ID" value="GEU36896.1"/>
    <property type="molecule type" value="Genomic_DNA"/>
</dbReference>
<evidence type="ECO:0000256" key="1">
    <source>
        <dbReference type="SAM" id="MobiDB-lite"/>
    </source>
</evidence>
<gene>
    <name evidence="2" type="ORF">Tci_008874</name>
</gene>
<evidence type="ECO:0000313" key="2">
    <source>
        <dbReference type="EMBL" id="GEU36896.1"/>
    </source>
</evidence>
<feature type="region of interest" description="Disordered" evidence="1">
    <location>
        <begin position="42"/>
        <end position="71"/>
    </location>
</feature>
<accession>A0A6L2JIZ5</accession>
<comment type="caution">
    <text evidence="2">The sequence shown here is derived from an EMBL/GenBank/DDBJ whole genome shotgun (WGS) entry which is preliminary data.</text>
</comment>
<protein>
    <submittedName>
        <fullName evidence="2">Uncharacterized protein</fullName>
    </submittedName>
</protein>
<proteinExistence type="predicted"/>
<name>A0A6L2JIZ5_TANCI</name>
<reference evidence="2" key="1">
    <citation type="journal article" date="2019" name="Sci. Rep.">
        <title>Draft genome of Tanacetum cinerariifolium, the natural source of mosquito coil.</title>
        <authorList>
            <person name="Yamashiro T."/>
            <person name="Shiraishi A."/>
            <person name="Satake H."/>
            <person name="Nakayama K."/>
        </authorList>
    </citation>
    <scope>NUCLEOTIDE SEQUENCE</scope>
</reference>